<dbReference type="Pfam" id="PF01105">
    <property type="entry name" value="EMP24_GP25L"/>
    <property type="match status" value="1"/>
</dbReference>
<comment type="subcellular location">
    <subcellularLocation>
        <location evidence="1">Membrane</location>
        <topology evidence="1">Single-pass type I membrane protein</topology>
    </subcellularLocation>
</comment>
<keyword evidence="4" id="KW-1185">Reference proteome</keyword>
<evidence type="ECO:0000259" key="2">
    <source>
        <dbReference type="PROSITE" id="PS50866"/>
    </source>
</evidence>
<keyword evidence="1" id="KW-0472">Membrane</keyword>
<dbReference type="InterPro" id="IPR009038">
    <property type="entry name" value="GOLD_dom"/>
</dbReference>
<evidence type="ECO:0000313" key="4">
    <source>
        <dbReference type="Proteomes" id="UP001190700"/>
    </source>
</evidence>
<comment type="similarity">
    <text evidence="1">Belongs to the EMP24/GP25L family.</text>
</comment>
<dbReference type="PROSITE" id="PS50866">
    <property type="entry name" value="GOLD"/>
    <property type="match status" value="1"/>
</dbReference>
<sequence>MLCCSVHTEAYKLKINANQRECVQEQVEKAGDSITGSFVSTAADAQKRRVFSGTEAFDFTVVDPAYQTIYTVRRKQAHKFDFLAKTQGTYTICFFNQGRVPGYVLYHAHVGGHLTHDRALE</sequence>
<name>A0AAE0KXZ1_9CHLO</name>
<feature type="non-terminal residue" evidence="3">
    <location>
        <position position="121"/>
    </location>
</feature>
<protein>
    <recommendedName>
        <fullName evidence="2">GOLD domain-containing protein</fullName>
    </recommendedName>
</protein>
<reference evidence="3 4" key="1">
    <citation type="journal article" date="2015" name="Genome Biol. Evol.">
        <title>Comparative Genomics of a Bacterivorous Green Alga Reveals Evolutionary Causalities and Consequences of Phago-Mixotrophic Mode of Nutrition.</title>
        <authorList>
            <person name="Burns J.A."/>
            <person name="Paasch A."/>
            <person name="Narechania A."/>
            <person name="Kim E."/>
        </authorList>
    </citation>
    <scope>NUCLEOTIDE SEQUENCE [LARGE SCALE GENOMIC DNA]</scope>
    <source>
        <strain evidence="3 4">PLY_AMNH</strain>
    </source>
</reference>
<gene>
    <name evidence="3" type="ORF">CYMTET_26515</name>
</gene>
<feature type="domain" description="GOLD" evidence="2">
    <location>
        <begin position="20"/>
        <end position="121"/>
    </location>
</feature>
<comment type="caution">
    <text evidence="3">The sequence shown here is derived from an EMBL/GenBank/DDBJ whole genome shotgun (WGS) entry which is preliminary data.</text>
</comment>
<keyword evidence="1" id="KW-0812">Transmembrane</keyword>
<dbReference type="AlphaFoldDB" id="A0AAE0KXZ1"/>
<evidence type="ECO:0000313" key="3">
    <source>
        <dbReference type="EMBL" id="KAK3264767.1"/>
    </source>
</evidence>
<dbReference type="Proteomes" id="UP001190700">
    <property type="component" value="Unassembled WGS sequence"/>
</dbReference>
<evidence type="ECO:0000256" key="1">
    <source>
        <dbReference type="RuleBase" id="RU003827"/>
    </source>
</evidence>
<dbReference type="GO" id="GO:0016020">
    <property type="term" value="C:membrane"/>
    <property type="evidence" value="ECO:0007669"/>
    <property type="project" value="UniProtKB-SubCell"/>
</dbReference>
<organism evidence="3 4">
    <name type="scientific">Cymbomonas tetramitiformis</name>
    <dbReference type="NCBI Taxonomy" id="36881"/>
    <lineage>
        <taxon>Eukaryota</taxon>
        <taxon>Viridiplantae</taxon>
        <taxon>Chlorophyta</taxon>
        <taxon>Pyramimonadophyceae</taxon>
        <taxon>Pyramimonadales</taxon>
        <taxon>Pyramimonadaceae</taxon>
        <taxon>Cymbomonas</taxon>
    </lineage>
</organism>
<accession>A0AAE0KXZ1</accession>
<dbReference type="EMBL" id="LGRX02014368">
    <property type="protein sequence ID" value="KAK3264767.1"/>
    <property type="molecule type" value="Genomic_DNA"/>
</dbReference>
<proteinExistence type="inferred from homology"/>